<evidence type="ECO:0000313" key="1">
    <source>
        <dbReference type="EMBL" id="CAQ83468.1"/>
    </source>
</evidence>
<dbReference type="EMBL" id="FM162591">
    <property type="protein sequence ID" value="CAQ83468.1"/>
    <property type="molecule type" value="Genomic_DNA"/>
</dbReference>
<proteinExistence type="predicted"/>
<name>C7BSG5_PHOAA</name>
<dbReference type="STRING" id="291112.PAU_01376"/>
<sequence>MKSIFHNKYLLLHVGKYSYNTDEMSMVVLINDLI</sequence>
<dbReference type="Proteomes" id="UP000002747">
    <property type="component" value="Chromosome"/>
</dbReference>
<gene>
    <name evidence="1" type="ordered locus">PAU_01376</name>
</gene>
<dbReference type="KEGG" id="pay:PAU_01376"/>
<accession>C7BSG5</accession>
<evidence type="ECO:0000313" key="2">
    <source>
        <dbReference type="Proteomes" id="UP000002747"/>
    </source>
</evidence>
<protein>
    <submittedName>
        <fullName evidence="1">Uncharacterized protein</fullName>
    </submittedName>
</protein>
<organism evidence="1 2">
    <name type="scientific">Photorhabdus asymbiotica subsp. asymbiotica (strain ATCC 43949 / 3105-77)</name>
    <name type="common">Xenorhabdus luminescens (strain 2)</name>
    <dbReference type="NCBI Taxonomy" id="553480"/>
    <lineage>
        <taxon>Bacteria</taxon>
        <taxon>Pseudomonadati</taxon>
        <taxon>Pseudomonadota</taxon>
        <taxon>Gammaproteobacteria</taxon>
        <taxon>Enterobacterales</taxon>
        <taxon>Morganellaceae</taxon>
        <taxon>Photorhabdus</taxon>
    </lineage>
</organism>
<reference evidence="1 2" key="1">
    <citation type="journal article" date="2009" name="BMC Genomics">
        <title>Comparative genomics of the emerging human pathogen Photorhabdus asymbiotica with the insect pathogen Photorhabdus luminescens.</title>
        <authorList>
            <person name="Wilkinson P."/>
            <person name="Waterfield N.R."/>
            <person name="Crossman L."/>
            <person name="Corton C."/>
            <person name="Sanchez-Contreras M."/>
            <person name="Vlisidou I."/>
            <person name="Barron A."/>
            <person name="Bignell A."/>
            <person name="Clark L."/>
            <person name="Ormond D."/>
            <person name="Mayho M."/>
            <person name="Bason N."/>
            <person name="Smith F."/>
            <person name="Simmonds M."/>
            <person name="Churcher C."/>
            <person name="Harris D."/>
            <person name="Thompson N.R."/>
            <person name="Quail M."/>
            <person name="Parkhill J."/>
            <person name="ffrench-Constant R.H."/>
        </authorList>
    </citation>
    <scope>NUCLEOTIDE SEQUENCE [LARGE SCALE GENOMIC DNA]</scope>
    <source>
        <strain evidence="2">ATCC 43949 / 3105-77</strain>
    </source>
</reference>
<dbReference type="AlphaFoldDB" id="C7BSG5"/>